<protein>
    <recommendedName>
        <fullName evidence="6">Curlin</fullName>
    </recommendedName>
</protein>
<dbReference type="RefSeq" id="WP_196294705.1">
    <property type="nucleotide sequence ID" value="NZ_JADQDM010000013.1"/>
</dbReference>
<reference evidence="4 5" key="1">
    <citation type="submission" date="2020-11" db="EMBL/GenBank/DDBJ databases">
        <authorList>
            <person name="Kim M.K."/>
        </authorList>
    </citation>
    <scope>NUCLEOTIDE SEQUENCE [LARGE SCALE GENOMIC DNA]</scope>
    <source>
        <strain evidence="4 5">BT662</strain>
    </source>
</reference>
<organism evidence="4 5">
    <name type="scientific">Hymenobacter ruricola</name>
    <dbReference type="NCBI Taxonomy" id="2791023"/>
    <lineage>
        <taxon>Bacteria</taxon>
        <taxon>Pseudomonadati</taxon>
        <taxon>Bacteroidota</taxon>
        <taxon>Cytophagia</taxon>
        <taxon>Cytophagales</taxon>
        <taxon>Hymenobacteraceae</taxon>
        <taxon>Hymenobacter</taxon>
    </lineage>
</organism>
<keyword evidence="2 3" id="KW-0732">Signal</keyword>
<gene>
    <name evidence="4" type="ORF">I2H31_19330</name>
</gene>
<proteinExistence type="inferred from homology"/>
<comment type="caution">
    <text evidence="4">The sequence shown here is derived from an EMBL/GenBank/DDBJ whole genome shotgun (WGS) entry which is preliminary data.</text>
</comment>
<name>A0ABS0I930_9BACT</name>
<dbReference type="Proteomes" id="UP000618931">
    <property type="component" value="Unassembled WGS sequence"/>
</dbReference>
<evidence type="ECO:0000256" key="3">
    <source>
        <dbReference type="SAM" id="SignalP"/>
    </source>
</evidence>
<evidence type="ECO:0000256" key="2">
    <source>
        <dbReference type="ARBA" id="ARBA00022729"/>
    </source>
</evidence>
<dbReference type="Pfam" id="PF07012">
    <property type="entry name" value="Curlin_rpt"/>
    <property type="match status" value="2"/>
</dbReference>
<evidence type="ECO:0000256" key="1">
    <source>
        <dbReference type="ARBA" id="ARBA00009766"/>
    </source>
</evidence>
<accession>A0ABS0I930</accession>
<evidence type="ECO:0008006" key="6">
    <source>
        <dbReference type="Google" id="ProtNLM"/>
    </source>
</evidence>
<sequence>MKHSLFHWSTCLLVLGAFGAQAQQRTQSEAATAEQRLVEDYGLERLPNALPAAADGRTAATLLQLGASNTARIDQQNLASPSNQAYVVQAGAANVLGLDQIGAGNTVMISQQGNRNQVDFTQNGLGNASTIAQKGNNNQLDGVVAGDRNTMNLRQEGNNNSVQGRVMVSNKTYDIKQYGNNNTLNQIESSTQVSKGYSIEMRGQGINLTIEQGKVK</sequence>
<dbReference type="EMBL" id="JADQDM010000013">
    <property type="protein sequence ID" value="MBF9223266.1"/>
    <property type="molecule type" value="Genomic_DNA"/>
</dbReference>
<dbReference type="InterPro" id="IPR009742">
    <property type="entry name" value="Curlin_rpt"/>
</dbReference>
<feature type="chain" id="PRO_5045833905" description="Curlin" evidence="3">
    <location>
        <begin position="23"/>
        <end position="216"/>
    </location>
</feature>
<comment type="similarity">
    <text evidence="1">Belongs to the CsgA/CsgB family.</text>
</comment>
<feature type="signal peptide" evidence="3">
    <location>
        <begin position="1"/>
        <end position="22"/>
    </location>
</feature>
<evidence type="ECO:0000313" key="4">
    <source>
        <dbReference type="EMBL" id="MBF9223266.1"/>
    </source>
</evidence>
<evidence type="ECO:0000313" key="5">
    <source>
        <dbReference type="Proteomes" id="UP000618931"/>
    </source>
</evidence>
<keyword evidence="5" id="KW-1185">Reference proteome</keyword>